<keyword evidence="3" id="KW-0813">Transport</keyword>
<keyword evidence="10" id="KW-1185">Reference proteome</keyword>
<organism evidence="9 10">
    <name type="scientific">Urinicoccus massiliensis</name>
    <dbReference type="NCBI Taxonomy" id="1723382"/>
    <lineage>
        <taxon>Bacteria</taxon>
        <taxon>Bacillati</taxon>
        <taxon>Bacillota</taxon>
        <taxon>Tissierellia</taxon>
        <taxon>Tissierellales</taxon>
        <taxon>Peptoniphilaceae</taxon>
        <taxon>Urinicoccus</taxon>
    </lineage>
</organism>
<dbReference type="AlphaFoldDB" id="A0A8H2M7B0"/>
<comment type="subcellular location">
    <subcellularLocation>
        <location evidence="1">Cell membrane</location>
        <topology evidence="1">Multi-pass membrane protein</topology>
    </subcellularLocation>
</comment>
<evidence type="ECO:0000256" key="7">
    <source>
        <dbReference type="ARBA" id="ARBA00023136"/>
    </source>
</evidence>
<keyword evidence="5 8" id="KW-0812">Transmembrane</keyword>
<evidence type="ECO:0000256" key="6">
    <source>
        <dbReference type="ARBA" id="ARBA00022989"/>
    </source>
</evidence>
<accession>A0A8H2M7B0</accession>
<evidence type="ECO:0000256" key="3">
    <source>
        <dbReference type="ARBA" id="ARBA00022448"/>
    </source>
</evidence>
<dbReference type="PANTHER" id="PTHR21716">
    <property type="entry name" value="TRANSMEMBRANE PROTEIN"/>
    <property type="match status" value="1"/>
</dbReference>
<dbReference type="EMBL" id="CAACYI010000001">
    <property type="protein sequence ID" value="VFB15615.1"/>
    <property type="molecule type" value="Genomic_DNA"/>
</dbReference>
<dbReference type="Pfam" id="PF01594">
    <property type="entry name" value="AI-2E_transport"/>
    <property type="match status" value="1"/>
</dbReference>
<comment type="caution">
    <text evidence="9">The sequence shown here is derived from an EMBL/GenBank/DDBJ whole genome shotgun (WGS) entry which is preliminary data.</text>
</comment>
<dbReference type="Proteomes" id="UP000377798">
    <property type="component" value="Unassembled WGS sequence"/>
</dbReference>
<feature type="transmembrane region" description="Helical" evidence="8">
    <location>
        <begin position="75"/>
        <end position="97"/>
    </location>
</feature>
<evidence type="ECO:0000313" key="9">
    <source>
        <dbReference type="EMBL" id="VFB15615.1"/>
    </source>
</evidence>
<protein>
    <submittedName>
        <fullName evidence="9">Pheromone autoinducer 2 transporter</fullName>
    </submittedName>
</protein>
<comment type="similarity">
    <text evidence="2">Belongs to the autoinducer-2 exporter (AI-2E) (TC 2.A.86) family.</text>
</comment>
<feature type="transmembrane region" description="Helical" evidence="8">
    <location>
        <begin position="34"/>
        <end position="54"/>
    </location>
</feature>
<evidence type="ECO:0000256" key="4">
    <source>
        <dbReference type="ARBA" id="ARBA00022475"/>
    </source>
</evidence>
<feature type="transmembrane region" description="Helical" evidence="8">
    <location>
        <begin position="218"/>
        <end position="235"/>
    </location>
</feature>
<evidence type="ECO:0000256" key="1">
    <source>
        <dbReference type="ARBA" id="ARBA00004651"/>
    </source>
</evidence>
<reference evidence="9 10" key="1">
    <citation type="submission" date="2019-02" db="EMBL/GenBank/DDBJ databases">
        <authorList>
            <consortium name="Pathogen Informatics"/>
        </authorList>
    </citation>
    <scope>NUCLEOTIDE SEQUENCE [LARGE SCALE GENOMIC DNA]</scope>
    <source>
        <strain evidence="9 10">3012STDY7089603</strain>
    </source>
</reference>
<proteinExistence type="inferred from homology"/>
<evidence type="ECO:0000313" key="10">
    <source>
        <dbReference type="Proteomes" id="UP000377798"/>
    </source>
</evidence>
<keyword evidence="6 8" id="KW-1133">Transmembrane helix</keyword>
<feature type="transmembrane region" description="Helical" evidence="8">
    <location>
        <begin position="241"/>
        <end position="260"/>
    </location>
</feature>
<dbReference type="GO" id="GO:0055085">
    <property type="term" value="P:transmembrane transport"/>
    <property type="evidence" value="ECO:0007669"/>
    <property type="project" value="TreeGrafter"/>
</dbReference>
<feature type="transmembrane region" description="Helical" evidence="8">
    <location>
        <begin position="155"/>
        <end position="177"/>
    </location>
</feature>
<dbReference type="RefSeq" id="WP_131747994.1">
    <property type="nucleotide sequence ID" value="NZ_CAACYI010000001.1"/>
</dbReference>
<dbReference type="GO" id="GO:0005886">
    <property type="term" value="C:plasma membrane"/>
    <property type="evidence" value="ECO:0007669"/>
    <property type="project" value="UniProtKB-SubCell"/>
</dbReference>
<name>A0A8H2M7B0_9FIRM</name>
<gene>
    <name evidence="9" type="primary">yhhT_1</name>
    <name evidence="9" type="ORF">NCTC13150_00114</name>
</gene>
<feature type="transmembrane region" description="Helical" evidence="8">
    <location>
        <begin position="12"/>
        <end position="28"/>
    </location>
</feature>
<dbReference type="InterPro" id="IPR002549">
    <property type="entry name" value="AI-2E-like"/>
</dbReference>
<evidence type="ECO:0000256" key="8">
    <source>
        <dbReference type="SAM" id="Phobius"/>
    </source>
</evidence>
<keyword evidence="7 8" id="KW-0472">Membrane</keyword>
<dbReference type="PANTHER" id="PTHR21716:SF53">
    <property type="entry name" value="PERMEASE PERM-RELATED"/>
    <property type="match status" value="1"/>
</dbReference>
<keyword evidence="4" id="KW-1003">Cell membrane</keyword>
<feature type="transmembrane region" description="Helical" evidence="8">
    <location>
        <begin position="306"/>
        <end position="330"/>
    </location>
</feature>
<sequence>MKESTNQATKVLLNISLVLVIILLLGLTKDFLKPLYSVILYILGPIILSVYIYYALRPLKLFLNRYIRNETLCAVISFLVFLLLIVLLFSLLSNVIISQVRQLMNYNLNLDQFLKANNEVVTWLQDHLNIEKHLQDLEAKLQEVAGNLPGYLGGAFSSVSSFATQCVMGLLCIFYLLKDEALLSQLVEKAFRGPYQKRLNHMGIQIHETLKTYISSQLLVAGVLGTMTFIGFLIIGLPYSVLMAIIALFTNFIPFIGPIIGCVPAVLVAMSVDFSMVVKAILVTVVVQQLESNLITPNIMGNKMDIHPFVVIVVVLISMNLFGVLGALIATPLYMAIKIIVETILAIRDDQKKLCRISDKDFYQKN</sequence>
<feature type="transmembrane region" description="Helical" evidence="8">
    <location>
        <begin position="267"/>
        <end position="286"/>
    </location>
</feature>
<evidence type="ECO:0000256" key="2">
    <source>
        <dbReference type="ARBA" id="ARBA00009773"/>
    </source>
</evidence>
<evidence type="ECO:0000256" key="5">
    <source>
        <dbReference type="ARBA" id="ARBA00022692"/>
    </source>
</evidence>